<dbReference type="AlphaFoldDB" id="A0A820S0N0"/>
<dbReference type="Proteomes" id="UP000663844">
    <property type="component" value="Unassembled WGS sequence"/>
</dbReference>
<sequence>MISQRYISQIDMSTDVIEKNNSDLLSGTYPIKVMAYKVDTPLSISTMGNGNNALNYTIELHIGEREKIGQGTFGKVYKAKLLTTQEIVAIKEVEMEEKFKS</sequence>
<keyword evidence="1" id="KW-0067">ATP-binding</keyword>
<dbReference type="InterPro" id="IPR011009">
    <property type="entry name" value="Kinase-like_dom_sf"/>
</dbReference>
<organism evidence="3 4">
    <name type="scientific">Adineta steineri</name>
    <dbReference type="NCBI Taxonomy" id="433720"/>
    <lineage>
        <taxon>Eukaryota</taxon>
        <taxon>Metazoa</taxon>
        <taxon>Spiralia</taxon>
        <taxon>Gnathifera</taxon>
        <taxon>Rotifera</taxon>
        <taxon>Eurotatoria</taxon>
        <taxon>Bdelloidea</taxon>
        <taxon>Adinetida</taxon>
        <taxon>Adinetidae</taxon>
        <taxon>Adineta</taxon>
    </lineage>
</organism>
<dbReference type="Gene3D" id="3.30.200.20">
    <property type="entry name" value="Phosphorylase Kinase, domain 1"/>
    <property type="match status" value="1"/>
</dbReference>
<dbReference type="InterPro" id="IPR017441">
    <property type="entry name" value="Protein_kinase_ATP_BS"/>
</dbReference>
<accession>A0A820S0N0</accession>
<feature type="binding site" evidence="1">
    <location>
        <position position="91"/>
    </location>
    <ligand>
        <name>ATP</name>
        <dbReference type="ChEBI" id="CHEBI:30616"/>
    </ligand>
</feature>
<proteinExistence type="predicted"/>
<name>A0A820S0N0_9BILA</name>
<dbReference type="SUPFAM" id="SSF56112">
    <property type="entry name" value="Protein kinase-like (PK-like)"/>
    <property type="match status" value="1"/>
</dbReference>
<feature type="non-terminal residue" evidence="3">
    <location>
        <position position="1"/>
    </location>
</feature>
<evidence type="ECO:0000256" key="1">
    <source>
        <dbReference type="PROSITE-ProRule" id="PRU10141"/>
    </source>
</evidence>
<keyword evidence="1" id="KW-0547">Nucleotide-binding</keyword>
<dbReference type="GO" id="GO:0004672">
    <property type="term" value="F:protein kinase activity"/>
    <property type="evidence" value="ECO:0007669"/>
    <property type="project" value="InterPro"/>
</dbReference>
<gene>
    <name evidence="3" type="ORF">OXD698_LOCUS54220</name>
</gene>
<comment type="caution">
    <text evidence="3">The sequence shown here is derived from an EMBL/GenBank/DDBJ whole genome shotgun (WGS) entry which is preliminary data.</text>
</comment>
<dbReference type="InterPro" id="IPR000719">
    <property type="entry name" value="Prot_kinase_dom"/>
</dbReference>
<dbReference type="GO" id="GO:0005524">
    <property type="term" value="F:ATP binding"/>
    <property type="evidence" value="ECO:0007669"/>
    <property type="project" value="UniProtKB-UniRule"/>
</dbReference>
<dbReference type="EMBL" id="CAJOAZ010032502">
    <property type="protein sequence ID" value="CAF4448015.1"/>
    <property type="molecule type" value="Genomic_DNA"/>
</dbReference>
<feature type="domain" description="Protein kinase" evidence="2">
    <location>
        <begin position="62"/>
        <end position="101"/>
    </location>
</feature>
<reference evidence="3" key="1">
    <citation type="submission" date="2021-02" db="EMBL/GenBank/DDBJ databases">
        <authorList>
            <person name="Nowell W R."/>
        </authorList>
    </citation>
    <scope>NUCLEOTIDE SEQUENCE</scope>
</reference>
<evidence type="ECO:0000313" key="3">
    <source>
        <dbReference type="EMBL" id="CAF4448015.1"/>
    </source>
</evidence>
<evidence type="ECO:0000313" key="4">
    <source>
        <dbReference type="Proteomes" id="UP000663844"/>
    </source>
</evidence>
<protein>
    <recommendedName>
        <fullName evidence="2">Protein kinase domain-containing protein</fullName>
    </recommendedName>
</protein>
<evidence type="ECO:0000259" key="2">
    <source>
        <dbReference type="PROSITE" id="PS50011"/>
    </source>
</evidence>
<dbReference type="PROSITE" id="PS50011">
    <property type="entry name" value="PROTEIN_KINASE_DOM"/>
    <property type="match status" value="1"/>
</dbReference>
<dbReference type="PROSITE" id="PS00107">
    <property type="entry name" value="PROTEIN_KINASE_ATP"/>
    <property type="match status" value="1"/>
</dbReference>